<reference evidence="10 11" key="1">
    <citation type="journal article" date="2015" name="Stand. Genomic Sci.">
        <title>Genomic Encyclopedia of Bacterial and Archaeal Type Strains, Phase III: the genomes of soil and plant-associated and newly described type strains.</title>
        <authorList>
            <person name="Whitman W.B."/>
            <person name="Woyke T."/>
            <person name="Klenk H.P."/>
            <person name="Zhou Y."/>
            <person name="Lilburn T.G."/>
            <person name="Beck B.J."/>
            <person name="De Vos P."/>
            <person name="Vandamme P."/>
            <person name="Eisen J.A."/>
            <person name="Garrity G."/>
            <person name="Hugenholtz P."/>
            <person name="Kyrpides N.C."/>
        </authorList>
    </citation>
    <scope>NUCLEOTIDE SEQUENCE [LARGE SCALE GENOMIC DNA]</scope>
    <source>
        <strain evidence="10 11">CGMCC 1.10124</strain>
    </source>
</reference>
<dbReference type="Proteomes" id="UP000282007">
    <property type="component" value="Chromosome"/>
</dbReference>
<feature type="binding site" evidence="4 6">
    <location>
        <position position="108"/>
    </location>
    <ligand>
        <name>substrate</name>
    </ligand>
</feature>
<dbReference type="GO" id="GO:0031119">
    <property type="term" value="P:tRNA pseudouridine synthesis"/>
    <property type="evidence" value="ECO:0007669"/>
    <property type="project" value="UniProtKB-UniRule"/>
</dbReference>
<sequence length="265" mass="28717">MRAFRLAYDGRPYSGFQRQPDVPTVEDVLFDALRDLGVLDGAKPSGYAAAGRTDAGVSALAQTVAFEAPEWLTPAALNGDLPGSIRAWASADVPDDFHATLDATRRIYRYHCYAPDCDDERVREALEALAGEHDFHNLTTDTEGTVRELETQYVRDGDFLVLTFAADGFVRHMVRRIVALVQAVGSGASDLDRVERVLGPDPLDGGEGVPTAPATPLVLAAVTYPDLTFDPDPDAVASAREAFGERRVEAQTAARVVDDLWRGVE</sequence>
<proteinExistence type="inferred from homology"/>
<evidence type="ECO:0000256" key="6">
    <source>
        <dbReference type="PIRSR" id="PIRSR001430-2"/>
    </source>
</evidence>
<dbReference type="InterPro" id="IPR001406">
    <property type="entry name" value="PsdUridine_synth_TruA"/>
</dbReference>
<dbReference type="AlphaFoldDB" id="A0A3G8QSS2"/>
<evidence type="ECO:0000259" key="8">
    <source>
        <dbReference type="Pfam" id="PF01416"/>
    </source>
</evidence>
<dbReference type="InterPro" id="IPR020094">
    <property type="entry name" value="TruA/RsuA/RluB/E/F_N"/>
</dbReference>
<dbReference type="GO" id="GO:0160147">
    <property type="term" value="F:tRNA pseudouridine(38-40) synthase activity"/>
    <property type="evidence" value="ECO:0007669"/>
    <property type="project" value="UniProtKB-EC"/>
</dbReference>
<evidence type="ECO:0000313" key="12">
    <source>
        <dbReference type="Proteomes" id="UP000282007"/>
    </source>
</evidence>
<evidence type="ECO:0000313" key="11">
    <source>
        <dbReference type="Proteomes" id="UP000277326"/>
    </source>
</evidence>
<dbReference type="Proteomes" id="UP000277326">
    <property type="component" value="Unassembled WGS sequence"/>
</dbReference>
<evidence type="ECO:0000256" key="7">
    <source>
        <dbReference type="RuleBase" id="RU003792"/>
    </source>
</evidence>
<evidence type="ECO:0000313" key="10">
    <source>
        <dbReference type="EMBL" id="RMB23873.1"/>
    </source>
</evidence>
<evidence type="ECO:0000256" key="3">
    <source>
        <dbReference type="ARBA" id="ARBA00023235"/>
    </source>
</evidence>
<keyword evidence="12" id="KW-1185">Reference proteome</keyword>
<dbReference type="PANTHER" id="PTHR11142:SF0">
    <property type="entry name" value="TRNA PSEUDOURIDINE SYNTHASE-LIKE 1"/>
    <property type="match status" value="1"/>
</dbReference>
<dbReference type="KEGG" id="haer:DU502_03375"/>
<dbReference type="GO" id="GO:0003723">
    <property type="term" value="F:RNA binding"/>
    <property type="evidence" value="ECO:0007669"/>
    <property type="project" value="InterPro"/>
</dbReference>
<evidence type="ECO:0000256" key="2">
    <source>
        <dbReference type="ARBA" id="ARBA00022694"/>
    </source>
</evidence>
<dbReference type="EMBL" id="REFS01000002">
    <property type="protein sequence ID" value="RMB23873.1"/>
    <property type="molecule type" value="Genomic_DNA"/>
</dbReference>
<evidence type="ECO:0000256" key="4">
    <source>
        <dbReference type="HAMAP-Rule" id="MF_00171"/>
    </source>
</evidence>
<dbReference type="GeneID" id="38470295"/>
<feature type="domain" description="Pseudouridine synthase I TruA alpha/beta" evidence="8">
    <location>
        <begin position="125"/>
        <end position="225"/>
    </location>
</feature>
<dbReference type="NCBIfam" id="TIGR00071">
    <property type="entry name" value="hisT_truA"/>
    <property type="match status" value="1"/>
</dbReference>
<comment type="caution">
    <text evidence="4">Lacks conserved residue(s) required for the propagation of feature annotation.</text>
</comment>
<dbReference type="Gene3D" id="3.30.70.580">
    <property type="entry name" value="Pseudouridine synthase I, catalytic domain, N-terminal subdomain"/>
    <property type="match status" value="1"/>
</dbReference>
<protein>
    <recommendedName>
        <fullName evidence="4">tRNA pseudouridine synthase A</fullName>
        <ecNumber evidence="4">5.4.99.12</ecNumber>
    </recommendedName>
    <alternativeName>
        <fullName evidence="4">tRNA pseudouridine(38-40) synthase</fullName>
    </alternativeName>
    <alternativeName>
        <fullName evidence="4">tRNA pseudouridylate synthase I</fullName>
    </alternativeName>
    <alternativeName>
        <fullName evidence="4">tRNA-uridine isomerase I</fullName>
    </alternativeName>
</protein>
<dbReference type="RefSeq" id="WP_121919781.1">
    <property type="nucleotide sequence ID" value="NZ_CP034145.1"/>
</dbReference>
<organism evidence="9 12">
    <name type="scientific">Haloplanus aerogenes</name>
    <dbReference type="NCBI Taxonomy" id="660522"/>
    <lineage>
        <taxon>Archaea</taxon>
        <taxon>Methanobacteriati</taxon>
        <taxon>Methanobacteriota</taxon>
        <taxon>Stenosarchaea group</taxon>
        <taxon>Halobacteria</taxon>
        <taxon>Halobacteriales</taxon>
        <taxon>Haloferacaceae</taxon>
        <taxon>Haloplanus</taxon>
    </lineage>
</organism>
<evidence type="ECO:0000313" key="9">
    <source>
        <dbReference type="EMBL" id="AZH24479.1"/>
    </source>
</evidence>
<dbReference type="PIRSF" id="PIRSF001430">
    <property type="entry name" value="tRNA_psdUrid_synth"/>
    <property type="match status" value="1"/>
</dbReference>
<dbReference type="Pfam" id="PF01416">
    <property type="entry name" value="PseudoU_synth_1"/>
    <property type="match status" value="1"/>
</dbReference>
<dbReference type="Gene3D" id="3.30.70.660">
    <property type="entry name" value="Pseudouridine synthase I, catalytic domain, C-terminal subdomain"/>
    <property type="match status" value="1"/>
</dbReference>
<gene>
    <name evidence="4 9" type="primary">truA</name>
    <name evidence="10" type="ORF">ATH50_1103</name>
    <name evidence="9" type="ORF">DU502_03375</name>
</gene>
<reference evidence="9 12" key="2">
    <citation type="submission" date="2018-07" db="EMBL/GenBank/DDBJ databases">
        <title>Genome sequences of Haloplanus aerogenes JCM 16430T.</title>
        <authorList>
            <person name="Kim Y.B."/>
            <person name="Roh S.W."/>
        </authorList>
    </citation>
    <scope>NUCLEOTIDE SEQUENCE [LARGE SCALE GENOMIC DNA]</scope>
    <source>
        <strain evidence="9 12">JCM 16430</strain>
    </source>
</reference>
<comment type="similarity">
    <text evidence="1 4 7">Belongs to the tRNA pseudouridine synthase TruA family.</text>
</comment>
<comment type="catalytic activity">
    <reaction evidence="4 7">
        <text>uridine(38/39/40) in tRNA = pseudouridine(38/39/40) in tRNA</text>
        <dbReference type="Rhea" id="RHEA:22376"/>
        <dbReference type="Rhea" id="RHEA-COMP:10085"/>
        <dbReference type="Rhea" id="RHEA-COMP:10087"/>
        <dbReference type="ChEBI" id="CHEBI:65314"/>
        <dbReference type="ChEBI" id="CHEBI:65315"/>
        <dbReference type="EC" id="5.4.99.12"/>
    </reaction>
</comment>
<keyword evidence="3 4" id="KW-0413">Isomerase</keyword>
<dbReference type="HAMAP" id="MF_00171">
    <property type="entry name" value="TruA"/>
    <property type="match status" value="1"/>
</dbReference>
<dbReference type="SUPFAM" id="SSF55120">
    <property type="entry name" value="Pseudouridine synthase"/>
    <property type="match status" value="1"/>
</dbReference>
<dbReference type="InterPro" id="IPR020095">
    <property type="entry name" value="PsdUridine_synth_TruA_C"/>
</dbReference>
<keyword evidence="2 4" id="KW-0819">tRNA processing</keyword>
<dbReference type="EC" id="5.4.99.12" evidence="4"/>
<accession>A0A3G8QSS2</accession>
<dbReference type="PANTHER" id="PTHR11142">
    <property type="entry name" value="PSEUDOURIDYLATE SYNTHASE"/>
    <property type="match status" value="1"/>
</dbReference>
<comment type="function">
    <text evidence="4">Formation of pseudouridine at positions 38, 39 and 40 in the anticodon stem and loop of transfer RNAs.</text>
</comment>
<dbReference type="OrthoDB" id="25720at2157"/>
<dbReference type="NCBIfam" id="NF000622">
    <property type="entry name" value="PRK00021.3-3"/>
    <property type="match status" value="1"/>
</dbReference>
<name>A0A3G8QSS2_9EURY</name>
<feature type="active site" description="Nucleophile" evidence="4 5">
    <location>
        <position position="54"/>
    </location>
</feature>
<reference evidence="10" key="3">
    <citation type="submission" date="2018-10" db="EMBL/GenBank/DDBJ databases">
        <authorList>
            <person name="Whitman W."/>
            <person name="Huntemann M."/>
            <person name="Clum A."/>
            <person name="Pillay M."/>
            <person name="Palaniappan K."/>
            <person name="Varghese N."/>
            <person name="Mikhailova N."/>
            <person name="Stamatis D."/>
            <person name="Reddy T."/>
            <person name="Daum C."/>
            <person name="Shapiro N."/>
            <person name="Ivanova N."/>
            <person name="Kyrpides N."/>
            <person name="Woyke T."/>
        </authorList>
    </citation>
    <scope>NUCLEOTIDE SEQUENCE</scope>
    <source>
        <strain evidence="10">CGMCC 1.10124</strain>
    </source>
</reference>
<dbReference type="InterPro" id="IPR020103">
    <property type="entry name" value="PsdUridine_synth_cat_dom_sf"/>
</dbReference>
<dbReference type="EMBL" id="CP034145">
    <property type="protein sequence ID" value="AZH24479.1"/>
    <property type="molecule type" value="Genomic_DNA"/>
</dbReference>
<dbReference type="InterPro" id="IPR020097">
    <property type="entry name" value="PsdUridine_synth_TruA_a/b_dom"/>
</dbReference>
<evidence type="ECO:0000256" key="5">
    <source>
        <dbReference type="PIRSR" id="PIRSR001430-1"/>
    </source>
</evidence>
<evidence type="ECO:0000256" key="1">
    <source>
        <dbReference type="ARBA" id="ARBA00009375"/>
    </source>
</evidence>